<protein>
    <recommendedName>
        <fullName evidence="3">TerB family tellurite resistance protein</fullName>
    </recommendedName>
</protein>
<sequence>MGWINTLFTNRSEKEHINKLVIIAHYEHIIDQEDILLLKQEIGYISLENKMVEVDKIRKNLPKTARERFNLVFFLVNSLMANGALSDRKEGIVARLLQVLDLSKEKAKELTSFLKLNIRNGLSMEDSFSRLGYLLEPSVYA</sequence>
<proteinExistence type="predicted"/>
<organism evidence="1 2">
    <name type="scientific">Marinoscillum luteum</name>
    <dbReference type="NCBI Taxonomy" id="861051"/>
    <lineage>
        <taxon>Bacteria</taxon>
        <taxon>Pseudomonadati</taxon>
        <taxon>Bacteroidota</taxon>
        <taxon>Cytophagia</taxon>
        <taxon>Cytophagales</taxon>
        <taxon>Reichenbachiellaceae</taxon>
        <taxon>Marinoscillum</taxon>
    </lineage>
</organism>
<accession>A0ABW7N5T2</accession>
<dbReference type="EMBL" id="JBIPKE010000013">
    <property type="protein sequence ID" value="MFH6982938.1"/>
    <property type="molecule type" value="Genomic_DNA"/>
</dbReference>
<evidence type="ECO:0000313" key="1">
    <source>
        <dbReference type="EMBL" id="MFH6982938.1"/>
    </source>
</evidence>
<reference evidence="1 2" key="1">
    <citation type="journal article" date="2013" name="Int. J. Syst. Evol. Microbiol.">
        <title>Marinoscillum luteum sp. nov., isolated from marine sediment.</title>
        <authorList>
            <person name="Cha I.T."/>
            <person name="Park S.J."/>
            <person name="Kim S.J."/>
            <person name="Kim J.G."/>
            <person name="Jung M.Y."/>
            <person name="Shin K.S."/>
            <person name="Kwon K.K."/>
            <person name="Yang S.H."/>
            <person name="Seo Y.S."/>
            <person name="Rhee S.K."/>
        </authorList>
    </citation>
    <scope>NUCLEOTIDE SEQUENCE [LARGE SCALE GENOMIC DNA]</scope>
    <source>
        <strain evidence="1 2">KCTC 23939</strain>
    </source>
</reference>
<comment type="caution">
    <text evidence="1">The sequence shown here is derived from an EMBL/GenBank/DDBJ whole genome shotgun (WGS) entry which is preliminary data.</text>
</comment>
<keyword evidence="2" id="KW-1185">Reference proteome</keyword>
<dbReference type="Proteomes" id="UP001610063">
    <property type="component" value="Unassembled WGS sequence"/>
</dbReference>
<dbReference type="RefSeq" id="WP_159580648.1">
    <property type="nucleotide sequence ID" value="NZ_JBIPKE010000013.1"/>
</dbReference>
<gene>
    <name evidence="1" type="ORF">ACHKAR_05790</name>
</gene>
<evidence type="ECO:0000313" key="2">
    <source>
        <dbReference type="Proteomes" id="UP001610063"/>
    </source>
</evidence>
<evidence type="ECO:0008006" key="3">
    <source>
        <dbReference type="Google" id="ProtNLM"/>
    </source>
</evidence>
<name>A0ABW7N5T2_9BACT</name>